<organism evidence="4 5">
    <name type="scientific">Treponema ruminis</name>
    <dbReference type="NCBI Taxonomy" id="744515"/>
    <lineage>
        <taxon>Bacteria</taxon>
        <taxon>Pseudomonadati</taxon>
        <taxon>Spirochaetota</taxon>
        <taxon>Spirochaetia</taxon>
        <taxon>Spirochaetales</taxon>
        <taxon>Treponemataceae</taxon>
        <taxon>Treponema</taxon>
    </lineage>
</organism>
<dbReference type="Pfam" id="PF00005">
    <property type="entry name" value="ABC_tran"/>
    <property type="match status" value="2"/>
</dbReference>
<dbReference type="PANTHER" id="PTHR43790:SF4">
    <property type="entry name" value="GUANOSINE IMPORT ATP-BINDING PROTEIN NUPO"/>
    <property type="match status" value="1"/>
</dbReference>
<feature type="domain" description="ABC transporter" evidence="3">
    <location>
        <begin position="4"/>
        <end position="238"/>
    </location>
</feature>
<protein>
    <submittedName>
        <fullName evidence="4">Simple sugar transport system ATP-binding protein</fullName>
    </submittedName>
</protein>
<dbReference type="SUPFAM" id="SSF52540">
    <property type="entry name" value="P-loop containing nucleoside triphosphate hydrolases"/>
    <property type="match status" value="2"/>
</dbReference>
<dbReference type="PANTHER" id="PTHR43790">
    <property type="entry name" value="CARBOHYDRATE TRANSPORT ATP-BINDING PROTEIN MG119-RELATED"/>
    <property type="match status" value="1"/>
</dbReference>
<dbReference type="InterPro" id="IPR017871">
    <property type="entry name" value="ABC_transporter-like_CS"/>
</dbReference>
<evidence type="ECO:0000313" key="4">
    <source>
        <dbReference type="EMBL" id="MBB5226404.1"/>
    </source>
</evidence>
<dbReference type="SMART" id="SM00382">
    <property type="entry name" value="AAA"/>
    <property type="match status" value="1"/>
</dbReference>
<dbReference type="InterPro" id="IPR027417">
    <property type="entry name" value="P-loop_NTPase"/>
</dbReference>
<evidence type="ECO:0000256" key="1">
    <source>
        <dbReference type="ARBA" id="ARBA00022741"/>
    </source>
</evidence>
<evidence type="ECO:0000313" key="5">
    <source>
        <dbReference type="Proteomes" id="UP000518887"/>
    </source>
</evidence>
<dbReference type="GO" id="GO:0005524">
    <property type="term" value="F:ATP binding"/>
    <property type="evidence" value="ECO:0007669"/>
    <property type="project" value="UniProtKB-KW"/>
</dbReference>
<dbReference type="Proteomes" id="UP000518887">
    <property type="component" value="Unassembled WGS sequence"/>
</dbReference>
<dbReference type="InterPro" id="IPR003439">
    <property type="entry name" value="ABC_transporter-like_ATP-bd"/>
</dbReference>
<keyword evidence="4" id="KW-0813">Transport</keyword>
<keyword evidence="1" id="KW-0547">Nucleotide-binding</keyword>
<evidence type="ECO:0000256" key="2">
    <source>
        <dbReference type="ARBA" id="ARBA00022840"/>
    </source>
</evidence>
<accession>A0A7W8G9M3</accession>
<keyword evidence="4" id="KW-0762">Sugar transport</keyword>
<evidence type="ECO:0000259" key="3">
    <source>
        <dbReference type="PROSITE" id="PS50893"/>
    </source>
</evidence>
<dbReference type="CDD" id="cd03215">
    <property type="entry name" value="ABC_Carb_Monos_II"/>
    <property type="match status" value="1"/>
</dbReference>
<reference evidence="4 5" key="1">
    <citation type="submission" date="2020-08" db="EMBL/GenBank/DDBJ databases">
        <title>Genomic Encyclopedia of Type Strains, Phase IV (KMG-IV): sequencing the most valuable type-strain genomes for metagenomic binning, comparative biology and taxonomic classification.</title>
        <authorList>
            <person name="Goeker M."/>
        </authorList>
    </citation>
    <scope>NUCLEOTIDE SEQUENCE [LARGE SCALE GENOMIC DNA]</scope>
    <source>
        <strain evidence="4 5">DSM 103462</strain>
    </source>
</reference>
<dbReference type="EMBL" id="JACHFQ010000005">
    <property type="protein sequence ID" value="MBB5226404.1"/>
    <property type="molecule type" value="Genomic_DNA"/>
</dbReference>
<dbReference type="RefSeq" id="WP_184659629.1">
    <property type="nucleotide sequence ID" value="NZ_CP031518.1"/>
</dbReference>
<dbReference type="CDD" id="cd03216">
    <property type="entry name" value="ABC_Carb_Monos_I"/>
    <property type="match status" value="1"/>
</dbReference>
<dbReference type="AlphaFoldDB" id="A0A7W8G9M3"/>
<dbReference type="PROSITE" id="PS50893">
    <property type="entry name" value="ABC_TRANSPORTER_2"/>
    <property type="match status" value="2"/>
</dbReference>
<feature type="domain" description="ABC transporter" evidence="3">
    <location>
        <begin position="256"/>
        <end position="499"/>
    </location>
</feature>
<sequence length="509" mass="55995">MNALEVRNLTKTFGSTLANNDISLELRKGEILALLGENGSGKSTFVNQLAGIYAPESGEIFIDGKKVEFKSPQDAISAGVGMVHQHFKLVEVMSALENITLGEKAAGFFVKKQVLFEKINEIQNKFGFSIDLNRKLYEMSVSEKQTVEIIKILYQGARILILDEPTAVLTPQETEKLFAVLRRMKENGCSIIIITHKLNEVMEISDRVAVMRKGENAGLVETSSCTEKSLARLMLGGKFDYKVTRVAAGRSQNPVLVVKNLSSKNAYGKKSLDNLNFDLYGGEILGVAGIVGSGQKELCESLTGLLRVENGEAIFQNQNLLKLSPIEIKKLGVRMNFVPEDRLGMGLAAGLDITENVMMRSYSEESHFFLDRKKGSELATDIVERYAISTPSIHNPVRQLSGGNIQKVLLGRELEMHPKFLIVAYPFRGLDVGATNNIINMLNEQKKKGVAILLIGEDIDQLCALCDRLMVIHDGSIKGIVNPEQTSKENIGLMMMGKSVPAEKEDGNA</sequence>
<dbReference type="Gene3D" id="3.40.50.300">
    <property type="entry name" value="P-loop containing nucleotide triphosphate hydrolases"/>
    <property type="match status" value="2"/>
</dbReference>
<proteinExistence type="predicted"/>
<keyword evidence="5" id="KW-1185">Reference proteome</keyword>
<dbReference type="PROSITE" id="PS00211">
    <property type="entry name" value="ABC_TRANSPORTER_1"/>
    <property type="match status" value="1"/>
</dbReference>
<keyword evidence="2 4" id="KW-0067">ATP-binding</keyword>
<dbReference type="GO" id="GO:0016887">
    <property type="term" value="F:ATP hydrolysis activity"/>
    <property type="evidence" value="ECO:0007669"/>
    <property type="project" value="InterPro"/>
</dbReference>
<gene>
    <name evidence="4" type="ORF">HNP76_001777</name>
</gene>
<comment type="caution">
    <text evidence="4">The sequence shown here is derived from an EMBL/GenBank/DDBJ whole genome shotgun (WGS) entry which is preliminary data.</text>
</comment>
<dbReference type="InterPro" id="IPR003593">
    <property type="entry name" value="AAA+_ATPase"/>
</dbReference>
<dbReference type="InterPro" id="IPR050107">
    <property type="entry name" value="ABC_carbohydrate_import_ATPase"/>
</dbReference>
<name>A0A7W8G9M3_9SPIR</name>